<dbReference type="Pfam" id="PF02597">
    <property type="entry name" value="ThiS"/>
    <property type="match status" value="1"/>
</dbReference>
<proteinExistence type="predicted"/>
<reference evidence="1 2" key="1">
    <citation type="submission" date="2015-09" db="EMBL/GenBank/DDBJ databases">
        <authorList>
            <consortium name="Pathogen Informatics"/>
        </authorList>
    </citation>
    <scope>NUCLEOTIDE SEQUENCE [LARGE SCALE GENOMIC DNA]</scope>
    <source>
        <strain evidence="1 2">2789STDY5834861</strain>
    </source>
</reference>
<protein>
    <submittedName>
        <fullName evidence="1">Bifunctional sulfur carrier protein/thiazole synthase protein</fullName>
    </submittedName>
</protein>
<evidence type="ECO:0000313" key="2">
    <source>
        <dbReference type="Proteomes" id="UP000095645"/>
    </source>
</evidence>
<dbReference type="InterPro" id="IPR012675">
    <property type="entry name" value="Beta-grasp_dom_sf"/>
</dbReference>
<dbReference type="EMBL" id="CYZP01000007">
    <property type="protein sequence ID" value="CUN79948.1"/>
    <property type="molecule type" value="Genomic_DNA"/>
</dbReference>
<dbReference type="RefSeq" id="WP_070102663.1">
    <property type="nucleotide sequence ID" value="NZ_CYZP01000007.1"/>
</dbReference>
<dbReference type="CDD" id="cd00565">
    <property type="entry name" value="Ubl_ThiS"/>
    <property type="match status" value="1"/>
</dbReference>
<accession>A0A173ZXP1</accession>
<dbReference type="SUPFAM" id="SSF54285">
    <property type="entry name" value="MoaD/ThiS"/>
    <property type="match status" value="1"/>
</dbReference>
<organism evidence="1 2">
    <name type="scientific">Blautia obeum</name>
    <dbReference type="NCBI Taxonomy" id="40520"/>
    <lineage>
        <taxon>Bacteria</taxon>
        <taxon>Bacillati</taxon>
        <taxon>Bacillota</taxon>
        <taxon>Clostridia</taxon>
        <taxon>Lachnospirales</taxon>
        <taxon>Lachnospiraceae</taxon>
        <taxon>Blautia</taxon>
    </lineage>
</organism>
<dbReference type="Proteomes" id="UP000095645">
    <property type="component" value="Unassembled WGS sequence"/>
</dbReference>
<dbReference type="AlphaFoldDB" id="A0A173ZXP1"/>
<sequence>MLITVNGKTKELQNTLTIGQYLEENSYVPSQIAVELNERILSKAEYNTTVLHENDILEIVSFMGGGR</sequence>
<gene>
    <name evidence="1" type="ORF">ERS852476_01120</name>
</gene>
<dbReference type="PANTHER" id="PTHR34472:SF1">
    <property type="entry name" value="SULFUR CARRIER PROTEIN THIS"/>
    <property type="match status" value="1"/>
</dbReference>
<dbReference type="InterPro" id="IPR003749">
    <property type="entry name" value="ThiS/MoaD-like"/>
</dbReference>
<evidence type="ECO:0000313" key="1">
    <source>
        <dbReference type="EMBL" id="CUN79948.1"/>
    </source>
</evidence>
<dbReference type="NCBIfam" id="TIGR01683">
    <property type="entry name" value="thiS"/>
    <property type="match status" value="1"/>
</dbReference>
<dbReference type="InterPro" id="IPR016155">
    <property type="entry name" value="Mopterin_synth/thiamin_S_b"/>
</dbReference>
<dbReference type="InterPro" id="IPR010035">
    <property type="entry name" value="Thi_S"/>
</dbReference>
<dbReference type="Gene3D" id="3.10.20.30">
    <property type="match status" value="1"/>
</dbReference>
<dbReference type="PANTHER" id="PTHR34472">
    <property type="entry name" value="SULFUR CARRIER PROTEIN THIS"/>
    <property type="match status" value="1"/>
</dbReference>
<name>A0A173ZXP1_9FIRM</name>